<evidence type="ECO:0000259" key="8">
    <source>
        <dbReference type="Pfam" id="PF00266"/>
    </source>
</evidence>
<comment type="cofactor">
    <cofactor evidence="1 7">
        <name>pyridoxal 5'-phosphate</name>
        <dbReference type="ChEBI" id="CHEBI:597326"/>
    </cofactor>
</comment>
<accession>A0A075G289</accession>
<evidence type="ECO:0000256" key="6">
    <source>
        <dbReference type="RuleBase" id="RU004075"/>
    </source>
</evidence>
<sequence length="390" mass="42507">MSINGNDSTYQKLIMLPGPTNVPIEVTQAMVAPSIGHRTATFSSLMKEMIRKGKILFECEEDIIHLSASGTAAVEASITNILRKDDKAIVTVCGEFGGRVSEQIASVGATPIELVADYGDFPSLSDFERALEKHPDAKAAYIVTNETSSGAMCHWLKEAGDLTSKHGAFLVADAVSNWGADKMPLEDYNIDFIATGSQKSCAAPPGLAMIALSKRYKEQMMKDPQKLHFLNLPRFIKMSDKVKQTPFTPCLPVYFALNKAYDIMVEEGMENRYVRHQVCGKAFYDAFEAMGLQLFGSPETRSNTVISIAYPEGIDDKEFRGSLAKNYGVVVAGGFGEMMGKIFRVGSLGMINSFYVLTTISSIANNLNRLGFKADTDAAIDAALKNLAKL</sequence>
<evidence type="ECO:0000256" key="4">
    <source>
        <dbReference type="ARBA" id="ARBA00022679"/>
    </source>
</evidence>
<dbReference type="PROSITE" id="PS00595">
    <property type="entry name" value="AA_TRANSFER_CLASS_5"/>
    <property type="match status" value="1"/>
</dbReference>
<proteinExistence type="inferred from homology"/>
<dbReference type="PIRSF" id="PIRSF000524">
    <property type="entry name" value="SPT"/>
    <property type="match status" value="1"/>
</dbReference>
<feature type="domain" description="Aminotransferase class V" evidence="8">
    <location>
        <begin position="31"/>
        <end position="334"/>
    </location>
</feature>
<evidence type="ECO:0000256" key="7">
    <source>
        <dbReference type="RuleBase" id="RU004504"/>
    </source>
</evidence>
<dbReference type="SUPFAM" id="SSF53383">
    <property type="entry name" value="PLP-dependent transferases"/>
    <property type="match status" value="1"/>
</dbReference>
<dbReference type="InterPro" id="IPR015424">
    <property type="entry name" value="PyrdxlP-dep_Trfase"/>
</dbReference>
<dbReference type="InterPro" id="IPR024169">
    <property type="entry name" value="SP_NH2Trfase/AEP_transaminase"/>
</dbReference>
<evidence type="ECO:0000256" key="3">
    <source>
        <dbReference type="ARBA" id="ARBA00022576"/>
    </source>
</evidence>
<comment type="similarity">
    <text evidence="2 6">Belongs to the class-V pyridoxal-phosphate-dependent aminotransferase family.</text>
</comment>
<protein>
    <submittedName>
        <fullName evidence="9">Serine--pyruvate transaminase</fullName>
    </submittedName>
</protein>
<dbReference type="Pfam" id="PF00266">
    <property type="entry name" value="Aminotran_5"/>
    <property type="match status" value="1"/>
</dbReference>
<dbReference type="InterPro" id="IPR020578">
    <property type="entry name" value="Aminotrans_V_PyrdxlP_BS"/>
</dbReference>
<keyword evidence="9" id="KW-0670">Pyruvate</keyword>
<evidence type="ECO:0000313" key="9">
    <source>
        <dbReference type="EMBL" id="AIE95861.1"/>
    </source>
</evidence>
<dbReference type="Gene3D" id="3.40.640.10">
    <property type="entry name" value="Type I PLP-dependent aspartate aminotransferase-like (Major domain)"/>
    <property type="match status" value="1"/>
</dbReference>
<dbReference type="GO" id="GO:0008453">
    <property type="term" value="F:alanine-glyoxylate transaminase activity"/>
    <property type="evidence" value="ECO:0007669"/>
    <property type="project" value="TreeGrafter"/>
</dbReference>
<evidence type="ECO:0000256" key="5">
    <source>
        <dbReference type="ARBA" id="ARBA00022898"/>
    </source>
</evidence>
<dbReference type="AlphaFoldDB" id="A0A075G289"/>
<dbReference type="EMBL" id="KF900463">
    <property type="protein sequence ID" value="AIE95861.1"/>
    <property type="molecule type" value="Genomic_DNA"/>
</dbReference>
<dbReference type="InterPro" id="IPR015422">
    <property type="entry name" value="PyrdxlP-dep_Trfase_small"/>
</dbReference>
<keyword evidence="3" id="KW-0032">Aminotransferase</keyword>
<keyword evidence="5" id="KW-0663">Pyridoxal phosphate</keyword>
<evidence type="ECO:0000256" key="1">
    <source>
        <dbReference type="ARBA" id="ARBA00001933"/>
    </source>
</evidence>
<dbReference type="Gene3D" id="3.90.1150.10">
    <property type="entry name" value="Aspartate Aminotransferase, domain 1"/>
    <property type="match status" value="1"/>
</dbReference>
<dbReference type="InterPro" id="IPR000192">
    <property type="entry name" value="Aminotrans_V_dom"/>
</dbReference>
<dbReference type="PANTHER" id="PTHR21152:SF24">
    <property type="entry name" value="ALANINE--GLYOXYLATE AMINOTRANSFERASE 1"/>
    <property type="match status" value="1"/>
</dbReference>
<dbReference type="PANTHER" id="PTHR21152">
    <property type="entry name" value="AMINOTRANSFERASE CLASS V"/>
    <property type="match status" value="1"/>
</dbReference>
<dbReference type="GO" id="GO:0004760">
    <property type="term" value="F:L-serine-pyruvate transaminase activity"/>
    <property type="evidence" value="ECO:0007669"/>
    <property type="project" value="TreeGrafter"/>
</dbReference>
<name>A0A075G289_9ARCH</name>
<dbReference type="GO" id="GO:0019265">
    <property type="term" value="P:glycine biosynthetic process, by transamination of glyoxylate"/>
    <property type="evidence" value="ECO:0007669"/>
    <property type="project" value="TreeGrafter"/>
</dbReference>
<organism evidence="9">
    <name type="scientific">uncultured marine thaumarchaeote AD1000_70_G10</name>
    <dbReference type="NCBI Taxonomy" id="1455934"/>
    <lineage>
        <taxon>Archaea</taxon>
        <taxon>Nitrososphaerota</taxon>
        <taxon>environmental samples</taxon>
    </lineage>
</organism>
<dbReference type="InterPro" id="IPR015421">
    <property type="entry name" value="PyrdxlP-dep_Trfase_major"/>
</dbReference>
<evidence type="ECO:0000256" key="2">
    <source>
        <dbReference type="ARBA" id="ARBA00009236"/>
    </source>
</evidence>
<reference evidence="9" key="1">
    <citation type="journal article" date="2014" name="Genome Biol. Evol.">
        <title>Pangenome evidence for extensive interdomain horizontal transfer affecting lineage core and shell genes in uncultured planktonic thaumarchaeota and euryarchaeota.</title>
        <authorList>
            <person name="Deschamps P."/>
            <person name="Zivanovic Y."/>
            <person name="Moreira D."/>
            <person name="Rodriguez-Valera F."/>
            <person name="Lopez-Garcia P."/>
        </authorList>
    </citation>
    <scope>NUCLEOTIDE SEQUENCE</scope>
</reference>
<keyword evidence="4" id="KW-0808">Transferase</keyword>